<dbReference type="RefSeq" id="WP_147846523.1">
    <property type="nucleotide sequence ID" value="NZ_VDUZ01000007.1"/>
</dbReference>
<reference evidence="1 2" key="1">
    <citation type="submission" date="2019-06" db="EMBL/GenBank/DDBJ databases">
        <title>New taxonomy in bacterial strain CC-CFT640, isolated from vineyard.</title>
        <authorList>
            <person name="Lin S.-Y."/>
            <person name="Tsai C.-F."/>
            <person name="Young C.-C."/>
        </authorList>
    </citation>
    <scope>NUCLEOTIDE SEQUENCE [LARGE SCALE GENOMIC DNA]</scope>
    <source>
        <strain evidence="1 2">CC-CFT640</strain>
    </source>
</reference>
<dbReference type="Proteomes" id="UP000321638">
    <property type="component" value="Unassembled WGS sequence"/>
</dbReference>
<evidence type="ECO:0000313" key="1">
    <source>
        <dbReference type="EMBL" id="TXL78254.1"/>
    </source>
</evidence>
<dbReference type="AlphaFoldDB" id="A0A5C8PRY7"/>
<name>A0A5C8PRY7_9HYPH</name>
<accession>A0A5C8PRY7</accession>
<comment type="caution">
    <text evidence="1">The sequence shown here is derived from an EMBL/GenBank/DDBJ whole genome shotgun (WGS) entry which is preliminary data.</text>
</comment>
<protein>
    <submittedName>
        <fullName evidence="1">Uncharacterized protein</fullName>
    </submittedName>
</protein>
<gene>
    <name evidence="1" type="ORF">FHP25_08685</name>
</gene>
<organism evidence="1 2">
    <name type="scientific">Vineibacter terrae</name>
    <dbReference type="NCBI Taxonomy" id="2586908"/>
    <lineage>
        <taxon>Bacteria</taxon>
        <taxon>Pseudomonadati</taxon>
        <taxon>Pseudomonadota</taxon>
        <taxon>Alphaproteobacteria</taxon>
        <taxon>Hyphomicrobiales</taxon>
        <taxon>Vineibacter</taxon>
    </lineage>
</organism>
<keyword evidence="2" id="KW-1185">Reference proteome</keyword>
<proteinExistence type="predicted"/>
<evidence type="ECO:0000313" key="2">
    <source>
        <dbReference type="Proteomes" id="UP000321638"/>
    </source>
</evidence>
<dbReference type="EMBL" id="VDUZ01000007">
    <property type="protein sequence ID" value="TXL78254.1"/>
    <property type="molecule type" value="Genomic_DNA"/>
</dbReference>
<sequence length="393" mass="45271">MARHFSIPSFFRQVPNALLRRCFVAHGLLVDFDFEAMPETRPNKLLEAWRTLPDAVRNEMEAEFTEVFDMACEKGARAILDEAQWQMRASPDSYKAFADKLASMPGHFERAVSVFLDHRDLWRGAALFYHADTLPYWRKRPGLPRVSAAIECDSRRELALGIGTWFHEVEGRGRSCMVELLRRDDRDYFFVYPEDYSQQSIEWVDGQFSRRPHNPAFEIVYVWSQHEGTLDFNHRGARKAVEPLQRIFARAILKLDDLPPETKHQRVYDLNPLRSRGFQFVYTPDGGILRVAVRKLRLSSRIRSGDSMTFEADIAANPLALYDLLEEVERSIPLTGQWNVTQAEISVLMLTASDKPPKTVTFQISWPNSCSLKYDAIGLKLRAMLKASGIEPR</sequence>
<dbReference type="OrthoDB" id="7374566at2"/>